<dbReference type="PANTHER" id="PTHR22594">
    <property type="entry name" value="ASPARTYL/LYSYL-TRNA SYNTHETASE"/>
    <property type="match status" value="1"/>
</dbReference>
<evidence type="ECO:0000256" key="2">
    <source>
        <dbReference type="ARBA" id="ARBA00022741"/>
    </source>
</evidence>
<organism evidence="8">
    <name type="scientific">marine sediment metagenome</name>
    <dbReference type="NCBI Taxonomy" id="412755"/>
    <lineage>
        <taxon>unclassified sequences</taxon>
        <taxon>metagenomes</taxon>
        <taxon>ecological metagenomes</taxon>
    </lineage>
</organism>
<feature type="domain" description="OB" evidence="7">
    <location>
        <begin position="19"/>
        <end position="104"/>
    </location>
</feature>
<dbReference type="Pfam" id="PF01336">
    <property type="entry name" value="tRNA_anti-codon"/>
    <property type="match status" value="1"/>
</dbReference>
<gene>
    <name evidence="8" type="ORF">S01H1_21714</name>
</gene>
<dbReference type="InterPro" id="IPR045864">
    <property type="entry name" value="aa-tRNA-synth_II/BPL/LPL"/>
</dbReference>
<evidence type="ECO:0000256" key="1">
    <source>
        <dbReference type="ARBA" id="ARBA00022598"/>
    </source>
</evidence>
<dbReference type="Gene3D" id="3.30.930.10">
    <property type="entry name" value="Bira Bifunctional Protein, Domain 2"/>
    <property type="match status" value="1"/>
</dbReference>
<evidence type="ECO:0000259" key="7">
    <source>
        <dbReference type="Pfam" id="PF01336"/>
    </source>
</evidence>
<dbReference type="GO" id="GO:0003676">
    <property type="term" value="F:nucleic acid binding"/>
    <property type="evidence" value="ECO:0007669"/>
    <property type="project" value="InterPro"/>
</dbReference>
<evidence type="ECO:0000313" key="8">
    <source>
        <dbReference type="EMBL" id="GAF96962.1"/>
    </source>
</evidence>
<dbReference type="EMBL" id="BARS01012089">
    <property type="protein sequence ID" value="GAF96962.1"/>
    <property type="molecule type" value="Genomic_DNA"/>
</dbReference>
<feature type="non-terminal residue" evidence="8">
    <location>
        <position position="202"/>
    </location>
</feature>
<dbReference type="InterPro" id="IPR004364">
    <property type="entry name" value="Aa-tRNA-synt_II"/>
</dbReference>
<accession>X0U9E9</accession>
<dbReference type="GO" id="GO:0004815">
    <property type="term" value="F:aspartate-tRNA ligase activity"/>
    <property type="evidence" value="ECO:0007669"/>
    <property type="project" value="TreeGrafter"/>
</dbReference>
<protein>
    <recommendedName>
        <fullName evidence="9">Aminoacyl-transfer RNA synthetases class-II family profile domain-containing protein</fullName>
    </recommendedName>
</protein>
<dbReference type="InterPro" id="IPR012340">
    <property type="entry name" value="NA-bd_OB-fold"/>
</dbReference>
<keyword evidence="3" id="KW-0067">ATP-binding</keyword>
<keyword evidence="5" id="KW-0030">Aminoacyl-tRNA synthetase</keyword>
<dbReference type="Gene3D" id="2.40.50.140">
    <property type="entry name" value="Nucleic acid-binding proteins"/>
    <property type="match status" value="1"/>
</dbReference>
<name>X0U9E9_9ZZZZ</name>
<dbReference type="Pfam" id="PF00152">
    <property type="entry name" value="tRNA-synt_2"/>
    <property type="match status" value="1"/>
</dbReference>
<dbReference type="GO" id="GO:0005524">
    <property type="term" value="F:ATP binding"/>
    <property type="evidence" value="ECO:0007669"/>
    <property type="project" value="UniProtKB-KW"/>
</dbReference>
<sequence length="202" mass="23348">MFRAHSCGELTAKHIGERVTLAGWVHRRRDHGGLVFIDLRDRAGLVQVVFNPKVSGQGHEVATRLRHEYVLQVTGEVAKRPQGTENPNLPSGEVEVIAQQAEILNPSKTPPFYINEDNEVDENLRLRYRYLDLRRPRMKENILLRYRVIKFMRDFLDERGFIEIETPILIKSTPEGARDYLVPSRVHPGKFYALPQSPQQLK</sequence>
<evidence type="ECO:0000256" key="5">
    <source>
        <dbReference type="ARBA" id="ARBA00023146"/>
    </source>
</evidence>
<dbReference type="SUPFAM" id="SSF55681">
    <property type="entry name" value="Class II aaRS and biotin synthetases"/>
    <property type="match status" value="1"/>
</dbReference>
<dbReference type="InterPro" id="IPR004365">
    <property type="entry name" value="NA-bd_OB_tRNA"/>
</dbReference>
<dbReference type="CDD" id="cd04317">
    <property type="entry name" value="EcAspRS_like_N"/>
    <property type="match status" value="1"/>
</dbReference>
<reference evidence="8" key="1">
    <citation type="journal article" date="2014" name="Front. Microbiol.">
        <title>High frequency of phylogenetically diverse reductive dehalogenase-homologous genes in deep subseafloor sedimentary metagenomes.</title>
        <authorList>
            <person name="Kawai M."/>
            <person name="Futagami T."/>
            <person name="Toyoda A."/>
            <person name="Takaki Y."/>
            <person name="Nishi S."/>
            <person name="Hori S."/>
            <person name="Arai W."/>
            <person name="Tsubouchi T."/>
            <person name="Morono Y."/>
            <person name="Uchiyama I."/>
            <person name="Ito T."/>
            <person name="Fujiyama A."/>
            <person name="Inagaki F."/>
            <person name="Takami H."/>
        </authorList>
    </citation>
    <scope>NUCLEOTIDE SEQUENCE</scope>
    <source>
        <strain evidence="8">Expedition CK06-06</strain>
    </source>
</reference>
<dbReference type="AlphaFoldDB" id="X0U9E9"/>
<evidence type="ECO:0000256" key="3">
    <source>
        <dbReference type="ARBA" id="ARBA00022840"/>
    </source>
</evidence>
<keyword evidence="4" id="KW-0648">Protein biosynthesis</keyword>
<evidence type="ECO:0000259" key="6">
    <source>
        <dbReference type="Pfam" id="PF00152"/>
    </source>
</evidence>
<dbReference type="InterPro" id="IPR047089">
    <property type="entry name" value="Asp-tRNA-ligase_1_N"/>
</dbReference>
<evidence type="ECO:0008006" key="9">
    <source>
        <dbReference type="Google" id="ProtNLM"/>
    </source>
</evidence>
<keyword evidence="1" id="KW-0436">Ligase</keyword>
<dbReference type="SUPFAM" id="SSF50249">
    <property type="entry name" value="Nucleic acid-binding proteins"/>
    <property type="match status" value="1"/>
</dbReference>
<proteinExistence type="predicted"/>
<comment type="caution">
    <text evidence="8">The sequence shown here is derived from an EMBL/GenBank/DDBJ whole genome shotgun (WGS) entry which is preliminary data.</text>
</comment>
<feature type="domain" description="Aminoacyl-tRNA synthetase class II (D/K/N)" evidence="6">
    <location>
        <begin position="121"/>
        <end position="202"/>
    </location>
</feature>
<dbReference type="PANTHER" id="PTHR22594:SF5">
    <property type="entry name" value="ASPARTATE--TRNA LIGASE, MITOCHONDRIAL"/>
    <property type="match status" value="1"/>
</dbReference>
<evidence type="ECO:0000256" key="4">
    <source>
        <dbReference type="ARBA" id="ARBA00022917"/>
    </source>
</evidence>
<dbReference type="GO" id="GO:0006422">
    <property type="term" value="P:aspartyl-tRNA aminoacylation"/>
    <property type="evidence" value="ECO:0007669"/>
    <property type="project" value="TreeGrafter"/>
</dbReference>
<keyword evidence="2" id="KW-0547">Nucleotide-binding</keyword>